<dbReference type="GO" id="GO:0016020">
    <property type="term" value="C:membrane"/>
    <property type="evidence" value="ECO:0007669"/>
    <property type="project" value="UniProtKB-SubCell"/>
</dbReference>
<sequence length="374" mass="42815">MNKRPLFVIIIIMMIIIAPGCSDRLDLEDSTNNLSLGLDLDNENNLLVYLNNPSFDRDIKKTTLDTVVKSHTVRQARGEEDQFVPGVITGRKVQVLLIGRRILENEDWFPLFDVYFRDMKNPLTPRVIAFDGAISDIIFLNPKDQPMLPLLLRGMVDTKSTRSETAKTTLQKLHWQMSEKGVTPYLSEIQLDNTKHIRLVGTTLLNHKGKYMTSLSTEETILLQILNKNAKKPVSFTLPIPGQEKSGPIHTDHLSLSVQGIKTKIKTSYHQNKFQFDIIISMPATITELLFPYDVQRNRKELEKIISEHMQKQFSNLIKKIQMNQIDPIGLGLYARAHEYRQYKKVEDHWGESLSEADIHLAVKIKITGMGPMK</sequence>
<gene>
    <name evidence="10" type="ORF">A8708_19390</name>
</gene>
<keyword evidence="5" id="KW-0472">Membrane</keyword>
<comment type="caution">
    <text evidence="10">The sequence shown here is derived from an EMBL/GenBank/DDBJ whole genome shotgun (WGS) entry which is preliminary data.</text>
</comment>
<feature type="domain" description="Spore germination GerAC-like C-terminal" evidence="8">
    <location>
        <begin position="201"/>
        <end position="371"/>
    </location>
</feature>
<comment type="similarity">
    <text evidence="2">Belongs to the GerABKC lipoprotein family.</text>
</comment>
<evidence type="ECO:0000256" key="7">
    <source>
        <dbReference type="ARBA" id="ARBA00023288"/>
    </source>
</evidence>
<comment type="subcellular location">
    <subcellularLocation>
        <location evidence="1">Membrane</location>
        <topology evidence="1">Lipid-anchor</topology>
    </subcellularLocation>
</comment>
<reference evidence="10 11" key="1">
    <citation type="submission" date="2016-05" db="EMBL/GenBank/DDBJ databases">
        <title>Paenibacillus sp. 1ZS3-15 nov., isolated from the rhizosphere soil.</title>
        <authorList>
            <person name="Zhang X.X."/>
            <person name="Zhang J."/>
        </authorList>
    </citation>
    <scope>NUCLEOTIDE SEQUENCE [LARGE SCALE GENOMIC DNA]</scope>
    <source>
        <strain evidence="10 11">1ZS3-15</strain>
    </source>
</reference>
<feature type="domain" description="Spore germination protein N-terminal" evidence="9">
    <location>
        <begin position="23"/>
        <end position="190"/>
    </location>
</feature>
<evidence type="ECO:0000313" key="10">
    <source>
        <dbReference type="EMBL" id="OAS20699.1"/>
    </source>
</evidence>
<evidence type="ECO:0000256" key="2">
    <source>
        <dbReference type="ARBA" id="ARBA00007886"/>
    </source>
</evidence>
<keyword evidence="7" id="KW-0449">Lipoprotein</keyword>
<dbReference type="Pfam" id="PF05504">
    <property type="entry name" value="Spore_GerAC"/>
    <property type="match status" value="1"/>
</dbReference>
<proteinExistence type="inferred from homology"/>
<dbReference type="EMBL" id="LYPB01000050">
    <property type="protein sequence ID" value="OAS20699.1"/>
    <property type="molecule type" value="Genomic_DNA"/>
</dbReference>
<dbReference type="NCBIfam" id="TIGR02887">
    <property type="entry name" value="spore_ger_x_C"/>
    <property type="match status" value="1"/>
</dbReference>
<evidence type="ECO:0000256" key="1">
    <source>
        <dbReference type="ARBA" id="ARBA00004635"/>
    </source>
</evidence>
<keyword evidence="6" id="KW-0564">Palmitate</keyword>
<dbReference type="Gene3D" id="3.30.300.210">
    <property type="entry name" value="Nutrient germinant receptor protein C, domain 3"/>
    <property type="match status" value="1"/>
</dbReference>
<dbReference type="OrthoDB" id="2694406at2"/>
<dbReference type="InterPro" id="IPR057336">
    <property type="entry name" value="GerAC_N"/>
</dbReference>
<dbReference type="RefSeq" id="WP_068663323.1">
    <property type="nucleotide sequence ID" value="NZ_LYPB01000050.1"/>
</dbReference>
<name>A0A198AGS7_9BACL</name>
<dbReference type="STRING" id="1850517.A8708_19390"/>
<dbReference type="InterPro" id="IPR046953">
    <property type="entry name" value="Spore_GerAC-like_C"/>
</dbReference>
<evidence type="ECO:0000259" key="9">
    <source>
        <dbReference type="Pfam" id="PF25198"/>
    </source>
</evidence>
<dbReference type="InterPro" id="IPR008844">
    <property type="entry name" value="Spore_GerAC-like"/>
</dbReference>
<evidence type="ECO:0000256" key="6">
    <source>
        <dbReference type="ARBA" id="ARBA00023139"/>
    </source>
</evidence>
<dbReference type="GO" id="GO:0009847">
    <property type="term" value="P:spore germination"/>
    <property type="evidence" value="ECO:0007669"/>
    <property type="project" value="InterPro"/>
</dbReference>
<evidence type="ECO:0000256" key="5">
    <source>
        <dbReference type="ARBA" id="ARBA00023136"/>
    </source>
</evidence>
<dbReference type="PANTHER" id="PTHR35789:SF1">
    <property type="entry name" value="SPORE GERMINATION PROTEIN B3"/>
    <property type="match status" value="1"/>
</dbReference>
<protein>
    <submittedName>
        <fullName evidence="10">Uncharacterized protein</fullName>
    </submittedName>
</protein>
<dbReference type="Proteomes" id="UP000078454">
    <property type="component" value="Unassembled WGS sequence"/>
</dbReference>
<dbReference type="Pfam" id="PF25198">
    <property type="entry name" value="Spore_GerAC_N"/>
    <property type="match status" value="1"/>
</dbReference>
<accession>A0A198AGS7</accession>
<keyword evidence="3" id="KW-0309">Germination</keyword>
<dbReference type="AlphaFoldDB" id="A0A198AGS7"/>
<dbReference type="InterPro" id="IPR038501">
    <property type="entry name" value="Spore_GerAC_C_sf"/>
</dbReference>
<organism evidence="10 11">
    <name type="scientific">Paenibacillus oryzisoli</name>
    <dbReference type="NCBI Taxonomy" id="1850517"/>
    <lineage>
        <taxon>Bacteria</taxon>
        <taxon>Bacillati</taxon>
        <taxon>Bacillota</taxon>
        <taxon>Bacilli</taxon>
        <taxon>Bacillales</taxon>
        <taxon>Paenibacillaceae</taxon>
        <taxon>Paenibacillus</taxon>
    </lineage>
</organism>
<evidence type="ECO:0000259" key="8">
    <source>
        <dbReference type="Pfam" id="PF05504"/>
    </source>
</evidence>
<dbReference type="PANTHER" id="PTHR35789">
    <property type="entry name" value="SPORE GERMINATION PROTEIN B3"/>
    <property type="match status" value="1"/>
</dbReference>
<keyword evidence="4" id="KW-0732">Signal</keyword>
<evidence type="ECO:0000313" key="11">
    <source>
        <dbReference type="Proteomes" id="UP000078454"/>
    </source>
</evidence>
<evidence type="ECO:0000256" key="3">
    <source>
        <dbReference type="ARBA" id="ARBA00022544"/>
    </source>
</evidence>
<keyword evidence="11" id="KW-1185">Reference proteome</keyword>
<evidence type="ECO:0000256" key="4">
    <source>
        <dbReference type="ARBA" id="ARBA00022729"/>
    </source>
</evidence>